<feature type="transmembrane region" description="Helical" evidence="16">
    <location>
        <begin position="79"/>
        <end position="100"/>
    </location>
</feature>
<evidence type="ECO:0000256" key="13">
    <source>
        <dbReference type="ARBA" id="ARBA00023128"/>
    </source>
</evidence>
<evidence type="ECO:0000256" key="15">
    <source>
        <dbReference type="ARBA" id="ARBA00049551"/>
    </source>
</evidence>
<evidence type="ECO:0000256" key="2">
    <source>
        <dbReference type="ARBA" id="ARBA00012944"/>
    </source>
</evidence>
<evidence type="ECO:0000256" key="1">
    <source>
        <dbReference type="ARBA" id="ARBA00004448"/>
    </source>
</evidence>
<feature type="transmembrane region" description="Helical" evidence="16">
    <location>
        <begin position="243"/>
        <end position="261"/>
    </location>
</feature>
<dbReference type="GO" id="GO:0005743">
    <property type="term" value="C:mitochondrial inner membrane"/>
    <property type="evidence" value="ECO:0007669"/>
    <property type="project" value="UniProtKB-SubCell"/>
</dbReference>
<dbReference type="Pfam" id="PF00361">
    <property type="entry name" value="Proton_antipo_M"/>
    <property type="match status" value="1"/>
</dbReference>
<dbReference type="EMBL" id="AB114446">
    <property type="protein sequence ID" value="BAF43976.1"/>
    <property type="molecule type" value="Genomic_DNA"/>
</dbReference>
<dbReference type="AlphaFoldDB" id="A1IGD9"/>
<dbReference type="InterPro" id="IPR001750">
    <property type="entry name" value="ND/Mrp_TM"/>
</dbReference>
<evidence type="ECO:0000256" key="11">
    <source>
        <dbReference type="ARBA" id="ARBA00023027"/>
    </source>
</evidence>
<sequence length="606" mass="67332">MPNLLFHSTLMLTFVLLFLPMLTATSPTPQNLNQQITTMIKLAWLTSLIPMLMFINNGLQSITTNFNWITSNFDIQISFTFDQYATMFLSIALFITWAILEFTNWYMATDPHLGRFTKYLLMFLISMLILVTANNLFQLFIGWEGVGIMSFLLIGWWFSRSSANTSALQAVIYNRIGDIGLILALCWFAMKQNTWDMQQMFSQSTYTSLPLLGLILAAAGKSAQFGLHPWLPAAMEGPTPVSALLHSSTMVVAGIFLLIRFNPILQCQPLTSTICLCIGATTTTFTALCALTQNDIKKIIAFSTSSQLGLMMVAIGLNQPELAFFHISTHAFFKALLFLCSGSIIHNLKDEQDIRKMGGLQKTMPITASCLTMGSLALAGTPFLAGFYSKDLIIEAINTSQTNAWALTITLFATCLTAAYSLRITFYAQMNTPRYIPELSPSEASPAQINPLTRLTIGSMVTGLLISSALLPNKTQVMTMPTTTKLAALIVTITGLLTALELTNKTTYTTYPTHTPLHTMTSQLGFFNITAHRYQPNMTLTMGQHTALQLNDLLWYEKLSPKLTEMLSSTLSYKIMKAHKGQIKMYLTTFSSILIMIMVWAPLHST</sequence>
<feature type="transmembrane region" description="Helical" evidence="16">
    <location>
        <begin position="40"/>
        <end position="59"/>
    </location>
</feature>
<protein>
    <recommendedName>
        <fullName evidence="3 16">NADH-ubiquinone oxidoreductase chain 5</fullName>
        <ecNumber evidence="2 16">7.1.1.2</ecNumber>
    </recommendedName>
</protein>
<comment type="subcellular location">
    <subcellularLocation>
        <location evidence="1">Mitochondrion inner membrane</location>
        <topology evidence="1">Multi-pass membrane protein</topology>
    </subcellularLocation>
</comment>
<dbReference type="EC" id="7.1.1.2" evidence="2 16"/>
<evidence type="ECO:0000256" key="5">
    <source>
        <dbReference type="ARBA" id="ARBA00022660"/>
    </source>
</evidence>
<evidence type="ECO:0000256" key="8">
    <source>
        <dbReference type="ARBA" id="ARBA00022967"/>
    </source>
</evidence>
<dbReference type="Pfam" id="PF06455">
    <property type="entry name" value="NADH5_C"/>
    <property type="match status" value="1"/>
</dbReference>
<keyword evidence="10 16" id="KW-1133">Transmembrane helix</keyword>
<accession>A1IGD9</accession>
<feature type="chain" id="PRO_5002634687" description="NADH-ubiquinone oxidoreductase chain 5" evidence="17">
    <location>
        <begin position="26"/>
        <end position="606"/>
    </location>
</feature>
<dbReference type="RefSeq" id="YP_980188.1">
    <property type="nucleotide sequence ID" value="NC_008774.1"/>
</dbReference>
<feature type="domain" description="NADH dehydrogenase subunit 5 C-terminal" evidence="20">
    <location>
        <begin position="420"/>
        <end position="599"/>
    </location>
</feature>
<feature type="transmembrane region" description="Helical" evidence="16">
    <location>
        <begin position="366"/>
        <end position="385"/>
    </location>
</feature>
<keyword evidence="9" id="KW-0249">Electron transport</keyword>
<keyword evidence="13 16" id="KW-0496">Mitochondrion</keyword>
<keyword evidence="8" id="KW-1278">Translocase</keyword>
<evidence type="ECO:0000256" key="3">
    <source>
        <dbReference type="ARBA" id="ARBA00021096"/>
    </source>
</evidence>
<dbReference type="InterPro" id="IPR003945">
    <property type="entry name" value="NU5C-like"/>
</dbReference>
<gene>
    <name evidence="21" type="primary">ND5</name>
</gene>
<comment type="similarity">
    <text evidence="16">Belongs to the complex I subunit 5 family.</text>
</comment>
<evidence type="ECO:0000259" key="20">
    <source>
        <dbReference type="Pfam" id="PF06455"/>
    </source>
</evidence>
<dbReference type="GO" id="GO:0003954">
    <property type="term" value="F:NADH dehydrogenase activity"/>
    <property type="evidence" value="ECO:0007669"/>
    <property type="project" value="TreeGrafter"/>
</dbReference>
<dbReference type="InterPro" id="IPR001516">
    <property type="entry name" value="Proton_antipo_N"/>
</dbReference>
<keyword evidence="5" id="KW-0679">Respiratory chain</keyword>
<keyword evidence="11 16" id="KW-0520">NAD</keyword>
<keyword evidence="12 16" id="KW-0830">Ubiquinone</keyword>
<keyword evidence="4 16" id="KW-0813">Transport</keyword>
<evidence type="ECO:0000256" key="14">
    <source>
        <dbReference type="ARBA" id="ARBA00023136"/>
    </source>
</evidence>
<evidence type="ECO:0000256" key="12">
    <source>
        <dbReference type="ARBA" id="ARBA00023075"/>
    </source>
</evidence>
<proteinExistence type="inferred from homology"/>
<feature type="signal peptide" evidence="17">
    <location>
        <begin position="1"/>
        <end position="25"/>
    </location>
</feature>
<geneLocation type="mitochondrion" evidence="21"/>
<dbReference type="NCBIfam" id="TIGR01974">
    <property type="entry name" value="NDH_I_L"/>
    <property type="match status" value="1"/>
</dbReference>
<evidence type="ECO:0000256" key="10">
    <source>
        <dbReference type="ARBA" id="ARBA00022989"/>
    </source>
</evidence>
<keyword evidence="6 16" id="KW-0812">Transmembrane</keyword>
<dbReference type="InterPro" id="IPR010934">
    <property type="entry name" value="NADH_DH_su5_C"/>
</dbReference>
<evidence type="ECO:0000259" key="19">
    <source>
        <dbReference type="Pfam" id="PF00662"/>
    </source>
</evidence>
<feature type="domain" description="NADH:quinone oxidoreductase/Mrp antiporter transmembrane" evidence="18">
    <location>
        <begin position="133"/>
        <end position="417"/>
    </location>
</feature>
<feature type="transmembrane region" description="Helical" evidence="16">
    <location>
        <begin position="323"/>
        <end position="345"/>
    </location>
</feature>
<dbReference type="PANTHER" id="PTHR42829">
    <property type="entry name" value="NADH-UBIQUINONE OXIDOREDUCTASE CHAIN 5"/>
    <property type="match status" value="1"/>
</dbReference>
<dbReference type="GO" id="GO:0042773">
    <property type="term" value="P:ATP synthesis coupled electron transport"/>
    <property type="evidence" value="ECO:0007669"/>
    <property type="project" value="InterPro"/>
</dbReference>
<evidence type="ECO:0000256" key="9">
    <source>
        <dbReference type="ARBA" id="ARBA00022982"/>
    </source>
</evidence>
<feature type="transmembrane region" description="Helical" evidence="16">
    <location>
        <begin position="211"/>
        <end position="231"/>
    </location>
</feature>
<comment type="function">
    <text evidence="16">Core subunit of the mitochondrial membrane respiratory chain NADH dehydrogenase (Complex I) which catalyzes electron transfer from NADH through the respiratory chain, using ubiquinone as an electron acceptor. Essential for the catalytic activity and assembly of complex I.</text>
</comment>
<keyword evidence="7" id="KW-0999">Mitochondrion inner membrane</keyword>
<keyword evidence="14 16" id="KW-0472">Membrane</keyword>
<feature type="transmembrane region" description="Helical" evidence="16">
    <location>
        <begin position="170"/>
        <end position="190"/>
    </location>
</feature>
<evidence type="ECO:0000256" key="4">
    <source>
        <dbReference type="ARBA" id="ARBA00022448"/>
    </source>
</evidence>
<evidence type="ECO:0000256" key="16">
    <source>
        <dbReference type="RuleBase" id="RU003404"/>
    </source>
</evidence>
<evidence type="ECO:0000256" key="17">
    <source>
        <dbReference type="SAM" id="SignalP"/>
    </source>
</evidence>
<feature type="transmembrane region" description="Helical" evidence="16">
    <location>
        <begin position="116"/>
        <end position="133"/>
    </location>
</feature>
<reference evidence="21" key="1">
    <citation type="journal article" date="2007" name="Gene">
        <title>Mitochondrial genomes from major lizard families suggest their phylogenetic relationships and ancient radiations.</title>
        <authorList>
            <person name="Kumazawa Y."/>
        </authorList>
    </citation>
    <scope>NUCLEOTIDE SEQUENCE</scope>
</reference>
<organism evidence="21">
    <name type="scientific">Coleonyx variegatus</name>
    <name type="common">Western banded gecko</name>
    <name type="synonym">Stenodactylus variegatus</name>
    <dbReference type="NCBI Taxonomy" id="52435"/>
    <lineage>
        <taxon>Eukaryota</taxon>
        <taxon>Metazoa</taxon>
        <taxon>Chordata</taxon>
        <taxon>Craniata</taxon>
        <taxon>Vertebrata</taxon>
        <taxon>Euteleostomi</taxon>
        <taxon>Lepidosauria</taxon>
        <taxon>Squamata</taxon>
        <taxon>Bifurcata</taxon>
        <taxon>Gekkota</taxon>
        <taxon>Eublepharidae</taxon>
        <taxon>Eublepharinae</taxon>
        <taxon>Coleonyx</taxon>
    </lineage>
</organism>
<keyword evidence="17" id="KW-0732">Signal</keyword>
<dbReference type="InterPro" id="IPR018393">
    <property type="entry name" value="NADHpl_OxRdtase_5_subgr"/>
</dbReference>
<feature type="transmembrane region" description="Helical" evidence="16">
    <location>
        <begin position="405"/>
        <end position="426"/>
    </location>
</feature>
<evidence type="ECO:0000259" key="18">
    <source>
        <dbReference type="Pfam" id="PF00361"/>
    </source>
</evidence>
<evidence type="ECO:0000256" key="6">
    <source>
        <dbReference type="ARBA" id="ARBA00022692"/>
    </source>
</evidence>
<dbReference type="PRINTS" id="PR01434">
    <property type="entry name" value="NADHDHGNASE5"/>
</dbReference>
<dbReference type="GO" id="GO:0008137">
    <property type="term" value="F:NADH dehydrogenase (ubiquinone) activity"/>
    <property type="evidence" value="ECO:0007669"/>
    <property type="project" value="UniProtKB-EC"/>
</dbReference>
<comment type="catalytic activity">
    <reaction evidence="15 16">
        <text>a ubiquinone + NADH + 5 H(+)(in) = a ubiquinol + NAD(+) + 4 H(+)(out)</text>
        <dbReference type="Rhea" id="RHEA:29091"/>
        <dbReference type="Rhea" id="RHEA-COMP:9565"/>
        <dbReference type="Rhea" id="RHEA-COMP:9566"/>
        <dbReference type="ChEBI" id="CHEBI:15378"/>
        <dbReference type="ChEBI" id="CHEBI:16389"/>
        <dbReference type="ChEBI" id="CHEBI:17976"/>
        <dbReference type="ChEBI" id="CHEBI:57540"/>
        <dbReference type="ChEBI" id="CHEBI:57945"/>
        <dbReference type="EC" id="7.1.1.2"/>
    </reaction>
</comment>
<dbReference type="PANTHER" id="PTHR42829:SF2">
    <property type="entry name" value="NADH-UBIQUINONE OXIDOREDUCTASE CHAIN 5"/>
    <property type="match status" value="1"/>
</dbReference>
<name>A1IGD9_COLVA</name>
<evidence type="ECO:0000256" key="7">
    <source>
        <dbReference type="ARBA" id="ARBA00022792"/>
    </source>
</evidence>
<feature type="domain" description="NADH-Ubiquinone oxidoreductase (complex I) chain 5 N-terminal" evidence="19">
    <location>
        <begin position="68"/>
        <end position="116"/>
    </location>
</feature>
<dbReference type="CTD" id="4540"/>
<dbReference type="Pfam" id="PF00662">
    <property type="entry name" value="Proton_antipo_N"/>
    <property type="match status" value="1"/>
</dbReference>
<evidence type="ECO:0000313" key="21">
    <source>
        <dbReference type="EMBL" id="BAF43976.1"/>
    </source>
</evidence>
<dbReference type="GO" id="GO:0015990">
    <property type="term" value="P:electron transport coupled proton transport"/>
    <property type="evidence" value="ECO:0007669"/>
    <property type="project" value="TreeGrafter"/>
</dbReference>
<feature type="transmembrane region" description="Helical" evidence="16">
    <location>
        <begin position="583"/>
        <end position="603"/>
    </location>
</feature>
<dbReference type="GeneID" id="4670289"/>